<dbReference type="PANTHER" id="PTHR30294:SF29">
    <property type="entry name" value="MULTIDRUG ABC TRANSPORTER PERMEASE YBHS-RELATED"/>
    <property type="match status" value="1"/>
</dbReference>
<dbReference type="OrthoDB" id="9768837at2"/>
<dbReference type="KEGG" id="bbev:BBEV_1575"/>
<keyword evidence="3 6" id="KW-0812">Transmembrane</keyword>
<keyword evidence="4 6" id="KW-1133">Transmembrane helix</keyword>
<dbReference type="InterPro" id="IPR013525">
    <property type="entry name" value="ABC2_TM"/>
</dbReference>
<evidence type="ECO:0000313" key="8">
    <source>
        <dbReference type="EMBL" id="AOM82936.1"/>
    </source>
</evidence>
<feature type="transmembrane region" description="Helical" evidence="6">
    <location>
        <begin position="332"/>
        <end position="349"/>
    </location>
</feature>
<keyword evidence="2" id="KW-1003">Cell membrane</keyword>
<evidence type="ECO:0000256" key="2">
    <source>
        <dbReference type="ARBA" id="ARBA00022475"/>
    </source>
</evidence>
<comment type="subcellular location">
    <subcellularLocation>
        <location evidence="1">Cell membrane</location>
        <topology evidence="1">Multi-pass membrane protein</topology>
    </subcellularLocation>
</comment>
<evidence type="ECO:0000256" key="1">
    <source>
        <dbReference type="ARBA" id="ARBA00004651"/>
    </source>
</evidence>
<keyword evidence="9" id="KW-1185">Reference proteome</keyword>
<dbReference type="EMBL" id="CP012502">
    <property type="protein sequence ID" value="AOM82936.1"/>
    <property type="molecule type" value="Genomic_DNA"/>
</dbReference>
<evidence type="ECO:0000313" key="9">
    <source>
        <dbReference type="Proteomes" id="UP000094463"/>
    </source>
</evidence>
<evidence type="ECO:0000256" key="3">
    <source>
        <dbReference type="ARBA" id="ARBA00022692"/>
    </source>
</evidence>
<accession>A0A1D7QV90</accession>
<dbReference type="AlphaFoldDB" id="A0A1D7QV90"/>
<dbReference type="Proteomes" id="UP000094463">
    <property type="component" value="Chromosome"/>
</dbReference>
<keyword evidence="5 6" id="KW-0472">Membrane</keyword>
<reference evidence="8 9" key="1">
    <citation type="submission" date="2015-08" db="EMBL/GenBank/DDBJ databases">
        <title>The complete genome sequence of Bacillus beveridgei MLTeJB.</title>
        <authorList>
            <person name="Hanson T.E."/>
            <person name="Mesa C."/>
            <person name="Basesman S.M."/>
            <person name="Oremland R.S."/>
        </authorList>
    </citation>
    <scope>NUCLEOTIDE SEQUENCE [LARGE SCALE GENOMIC DNA]</scope>
    <source>
        <strain evidence="8 9">MLTeJB</strain>
    </source>
</reference>
<dbReference type="PANTHER" id="PTHR30294">
    <property type="entry name" value="MEMBRANE COMPONENT OF ABC TRANSPORTER YHHJ-RELATED"/>
    <property type="match status" value="1"/>
</dbReference>
<dbReference type="InterPro" id="IPR051449">
    <property type="entry name" value="ABC-2_transporter_component"/>
</dbReference>
<proteinExistence type="predicted"/>
<sequence length="433" mass="47982">MHNFWTTLAHTSKQRIRSKSFMITTAVMVIGIIAGFNIIGFFIDREENDFDTEGNGPEQAVYVVDESLDESGEATSPLGLILADFQMGSYQYLHDDEMTLDEAQEAVHDMEHEDFEPEGVLHIEGDAATLDVTFYGEGTDFRIGQVLQQELNQARELFVMSQLSLDEREEEIFAGRIAFEEEALPQAAGDIQTEESYMQSYWMVYILVFAIYMIVILFGSMIATDIATEKSSRVMELIVSSINPVTQMFGKLVGIGIAGMINIGAIVIAALIGAYTSGQETIQNFITDMIDYSLIGYAILMIILGYLLYGGLSAMLGALVSRAEEVNQAIQPLIFLAMIAFFVSVFGLNTPDSPVIQWLSYIPFFTPQLLFLRIGMTPIPGWEIALITGILIISAIIANIIAARVYKGGVLMYGKFSFKEGIKQALTLSQKEK</sequence>
<organism evidence="8 9">
    <name type="scientific">Salisediminibacterium beveridgei</name>
    <dbReference type="NCBI Taxonomy" id="632773"/>
    <lineage>
        <taxon>Bacteria</taxon>
        <taxon>Bacillati</taxon>
        <taxon>Bacillota</taxon>
        <taxon>Bacilli</taxon>
        <taxon>Bacillales</taxon>
        <taxon>Bacillaceae</taxon>
        <taxon>Salisediminibacterium</taxon>
    </lineage>
</organism>
<name>A0A1D7QV90_9BACI</name>
<protein>
    <recommendedName>
        <fullName evidence="7">ABC-2 type transporter transmembrane domain-containing protein</fullName>
    </recommendedName>
</protein>
<dbReference type="STRING" id="632773.BBEV_1575"/>
<evidence type="ECO:0000256" key="4">
    <source>
        <dbReference type="ARBA" id="ARBA00022989"/>
    </source>
</evidence>
<evidence type="ECO:0000256" key="6">
    <source>
        <dbReference type="SAM" id="Phobius"/>
    </source>
</evidence>
<dbReference type="RefSeq" id="WP_069364971.1">
    <property type="nucleotide sequence ID" value="NZ_CP012502.1"/>
</dbReference>
<feature type="transmembrane region" description="Helical" evidence="6">
    <location>
        <begin position="202"/>
        <end position="227"/>
    </location>
</feature>
<feature type="transmembrane region" description="Helical" evidence="6">
    <location>
        <begin position="21"/>
        <end position="43"/>
    </location>
</feature>
<dbReference type="Pfam" id="PF12698">
    <property type="entry name" value="ABC2_membrane_3"/>
    <property type="match status" value="1"/>
</dbReference>
<dbReference type="GO" id="GO:0005886">
    <property type="term" value="C:plasma membrane"/>
    <property type="evidence" value="ECO:0007669"/>
    <property type="project" value="UniProtKB-SubCell"/>
</dbReference>
<dbReference type="PATRIC" id="fig|632773.3.peg.1658"/>
<gene>
    <name evidence="8" type="ORF">BBEV_1575</name>
</gene>
<feature type="transmembrane region" description="Helical" evidence="6">
    <location>
        <begin position="355"/>
        <end position="372"/>
    </location>
</feature>
<feature type="domain" description="ABC-2 type transporter transmembrane" evidence="7">
    <location>
        <begin position="19"/>
        <end position="403"/>
    </location>
</feature>
<feature type="transmembrane region" description="Helical" evidence="6">
    <location>
        <begin position="384"/>
        <end position="406"/>
    </location>
</feature>
<evidence type="ECO:0000256" key="5">
    <source>
        <dbReference type="ARBA" id="ARBA00023136"/>
    </source>
</evidence>
<feature type="transmembrane region" description="Helical" evidence="6">
    <location>
        <begin position="295"/>
        <end position="320"/>
    </location>
</feature>
<evidence type="ECO:0000259" key="7">
    <source>
        <dbReference type="Pfam" id="PF12698"/>
    </source>
</evidence>
<feature type="transmembrane region" description="Helical" evidence="6">
    <location>
        <begin position="248"/>
        <end position="275"/>
    </location>
</feature>
<dbReference type="GO" id="GO:0140359">
    <property type="term" value="F:ABC-type transporter activity"/>
    <property type="evidence" value="ECO:0007669"/>
    <property type="project" value="InterPro"/>
</dbReference>